<accession>A0A5N6Q5I1</accession>
<evidence type="ECO:0000313" key="1">
    <source>
        <dbReference type="EMBL" id="KAD7478950.1"/>
    </source>
</evidence>
<dbReference type="EMBL" id="SZYD01000001">
    <property type="protein sequence ID" value="KAD7478950.1"/>
    <property type="molecule type" value="Genomic_DNA"/>
</dbReference>
<keyword evidence="2" id="KW-1185">Reference proteome</keyword>
<reference evidence="1 2" key="1">
    <citation type="submission" date="2019-05" db="EMBL/GenBank/DDBJ databases">
        <title>Mikania micrantha, genome provides insights into the molecular mechanism of rapid growth.</title>
        <authorList>
            <person name="Liu B."/>
        </authorList>
    </citation>
    <scope>NUCLEOTIDE SEQUENCE [LARGE SCALE GENOMIC DNA]</scope>
    <source>
        <strain evidence="1">NLD-2019</strain>
        <tissue evidence="1">Leaf</tissue>
    </source>
</reference>
<proteinExistence type="predicted"/>
<organism evidence="1 2">
    <name type="scientific">Mikania micrantha</name>
    <name type="common">bitter vine</name>
    <dbReference type="NCBI Taxonomy" id="192012"/>
    <lineage>
        <taxon>Eukaryota</taxon>
        <taxon>Viridiplantae</taxon>
        <taxon>Streptophyta</taxon>
        <taxon>Embryophyta</taxon>
        <taxon>Tracheophyta</taxon>
        <taxon>Spermatophyta</taxon>
        <taxon>Magnoliopsida</taxon>
        <taxon>eudicotyledons</taxon>
        <taxon>Gunneridae</taxon>
        <taxon>Pentapetalae</taxon>
        <taxon>asterids</taxon>
        <taxon>campanulids</taxon>
        <taxon>Asterales</taxon>
        <taxon>Asteraceae</taxon>
        <taxon>Asteroideae</taxon>
        <taxon>Heliantheae alliance</taxon>
        <taxon>Eupatorieae</taxon>
        <taxon>Mikania</taxon>
    </lineage>
</organism>
<gene>
    <name evidence="1" type="ORF">E3N88_02086</name>
</gene>
<dbReference type="AlphaFoldDB" id="A0A5N6Q5I1"/>
<sequence>MLFGFATRIEEGLAPEMVSCKKKWRRASFTVVGTSIMWLPSSICRSLPGRIEEGLAPEMVTCKKKWRRASFMVVGTSIMRLPSSIYRSLQARFGSEGEIDVDSNKKFEGTLKDNK</sequence>
<protein>
    <submittedName>
        <fullName evidence="1">Uncharacterized protein</fullName>
    </submittedName>
</protein>
<evidence type="ECO:0000313" key="2">
    <source>
        <dbReference type="Proteomes" id="UP000326396"/>
    </source>
</evidence>
<comment type="caution">
    <text evidence="1">The sequence shown here is derived from an EMBL/GenBank/DDBJ whole genome shotgun (WGS) entry which is preliminary data.</text>
</comment>
<name>A0A5N6Q5I1_9ASTR</name>
<dbReference type="Proteomes" id="UP000326396">
    <property type="component" value="Linkage Group LG1"/>
</dbReference>